<dbReference type="PANTHER" id="PTHR34388">
    <property type="entry name" value="DNA POLYMERASE III SUBUNIT DELTA"/>
    <property type="match status" value="1"/>
</dbReference>
<dbReference type="GO" id="GO:0006261">
    <property type="term" value="P:DNA-templated DNA replication"/>
    <property type="evidence" value="ECO:0007669"/>
    <property type="project" value="TreeGrafter"/>
</dbReference>
<dbReference type="SUPFAM" id="SSF52540">
    <property type="entry name" value="P-loop containing nucleoside triphosphate hydrolases"/>
    <property type="match status" value="1"/>
</dbReference>
<evidence type="ECO:0000256" key="7">
    <source>
        <dbReference type="ARBA" id="ARBA00049244"/>
    </source>
</evidence>
<dbReference type="AlphaFoldDB" id="A0A5C8P3M4"/>
<evidence type="ECO:0000256" key="3">
    <source>
        <dbReference type="ARBA" id="ARBA00022695"/>
    </source>
</evidence>
<keyword evidence="4" id="KW-0235">DNA replication</keyword>
<dbReference type="GO" id="GO:0003887">
    <property type="term" value="F:DNA-directed DNA polymerase activity"/>
    <property type="evidence" value="ECO:0007669"/>
    <property type="project" value="UniProtKB-KW"/>
</dbReference>
<accession>A0A5C8P3M4</accession>
<name>A0A5C8P3M4_9BURK</name>
<keyword evidence="5" id="KW-0239">DNA-directed DNA polymerase</keyword>
<dbReference type="InterPro" id="IPR027417">
    <property type="entry name" value="P-loop_NTPase"/>
</dbReference>
<evidence type="ECO:0000256" key="5">
    <source>
        <dbReference type="ARBA" id="ARBA00022932"/>
    </source>
</evidence>
<feature type="domain" description="DNA polymerase III subunit delta C-terminal" evidence="8">
    <location>
        <begin position="214"/>
        <end position="332"/>
    </location>
</feature>
<dbReference type="Gene3D" id="3.40.50.300">
    <property type="entry name" value="P-loop containing nucleotide triphosphate hydrolases"/>
    <property type="match status" value="1"/>
</dbReference>
<gene>
    <name evidence="9" type="ORF">FHP08_00730</name>
</gene>
<evidence type="ECO:0000256" key="2">
    <source>
        <dbReference type="ARBA" id="ARBA00022679"/>
    </source>
</evidence>
<keyword evidence="2" id="KW-0808">Transferase</keyword>
<dbReference type="Pfam" id="PF14840">
    <property type="entry name" value="DNA_pol3_delt_C"/>
    <property type="match status" value="1"/>
</dbReference>
<dbReference type="Gene3D" id="1.20.272.10">
    <property type="match status" value="1"/>
</dbReference>
<evidence type="ECO:0000256" key="4">
    <source>
        <dbReference type="ARBA" id="ARBA00022705"/>
    </source>
</evidence>
<dbReference type="RefSeq" id="WP_147702397.1">
    <property type="nucleotide sequence ID" value="NZ_VDUY01000001.1"/>
</dbReference>
<dbReference type="CDD" id="cd18138">
    <property type="entry name" value="HLD_clamp_pol_III_delta"/>
    <property type="match status" value="1"/>
</dbReference>
<protein>
    <recommendedName>
        <fullName evidence="1">DNA-directed DNA polymerase</fullName>
        <ecNumber evidence="1">2.7.7.7</ecNumber>
    </recommendedName>
</protein>
<keyword evidence="10" id="KW-1185">Reference proteome</keyword>
<dbReference type="Gene3D" id="1.10.8.60">
    <property type="match status" value="1"/>
</dbReference>
<evidence type="ECO:0000256" key="6">
    <source>
        <dbReference type="ARBA" id="ARBA00034754"/>
    </source>
</evidence>
<organism evidence="9 10">
    <name type="scientific">Zeimonas arvi</name>
    <dbReference type="NCBI Taxonomy" id="2498847"/>
    <lineage>
        <taxon>Bacteria</taxon>
        <taxon>Pseudomonadati</taxon>
        <taxon>Pseudomonadota</taxon>
        <taxon>Betaproteobacteria</taxon>
        <taxon>Burkholderiales</taxon>
        <taxon>Burkholderiaceae</taxon>
        <taxon>Zeimonas</taxon>
    </lineage>
</organism>
<sequence>MSQVRPEGLAAALERGLPAIAWIHGDEHLLALEAADAVRAAARAAGATERIVFEGGRGFRPEALAAEAGALSLFGEGKLLELRLAAKPGREIGQLLADLAARLPDEVRLLVQSPRLDRAVTDSAWFAAVDRHAIVVPVYPVARQQLPQWIGARLARQRQRADPDTLAFIAERVEGNLLAAHQEIRKLALLFPEGPLPAEETRAAVLNVARYGAFDLVEPMLGGDAARTLRTLEGLRAEGEAGPLILWSVADALRTLLRLHEALAAGRPIAGELRAARVFGPREQLFQGALRRLDAETVRDTLQQAALTDKMMKGLAAGDAWRALETLALAIAGARPPARKHRGH</sequence>
<proteinExistence type="inferred from homology"/>
<dbReference type="InterPro" id="IPR008921">
    <property type="entry name" value="DNA_pol3_clamp-load_cplx_C"/>
</dbReference>
<evidence type="ECO:0000313" key="10">
    <source>
        <dbReference type="Proteomes" id="UP000321548"/>
    </source>
</evidence>
<dbReference type="OrthoDB" id="9770982at2"/>
<dbReference type="InterPro" id="IPR032780">
    <property type="entry name" value="DNA_pol3_delt_C"/>
</dbReference>
<comment type="catalytic activity">
    <reaction evidence="7">
        <text>DNA(n) + a 2'-deoxyribonucleoside 5'-triphosphate = DNA(n+1) + diphosphate</text>
        <dbReference type="Rhea" id="RHEA:22508"/>
        <dbReference type="Rhea" id="RHEA-COMP:17339"/>
        <dbReference type="Rhea" id="RHEA-COMP:17340"/>
        <dbReference type="ChEBI" id="CHEBI:33019"/>
        <dbReference type="ChEBI" id="CHEBI:61560"/>
        <dbReference type="ChEBI" id="CHEBI:173112"/>
        <dbReference type="EC" id="2.7.7.7"/>
    </reaction>
</comment>
<dbReference type="GO" id="GO:0003677">
    <property type="term" value="F:DNA binding"/>
    <property type="evidence" value="ECO:0007669"/>
    <property type="project" value="InterPro"/>
</dbReference>
<evidence type="ECO:0000256" key="1">
    <source>
        <dbReference type="ARBA" id="ARBA00012417"/>
    </source>
</evidence>
<evidence type="ECO:0000313" key="9">
    <source>
        <dbReference type="EMBL" id="TXL68256.1"/>
    </source>
</evidence>
<dbReference type="NCBIfam" id="TIGR01128">
    <property type="entry name" value="holA"/>
    <property type="match status" value="1"/>
</dbReference>
<dbReference type="EMBL" id="VDUY01000001">
    <property type="protein sequence ID" value="TXL68256.1"/>
    <property type="molecule type" value="Genomic_DNA"/>
</dbReference>
<dbReference type="InterPro" id="IPR005790">
    <property type="entry name" value="DNA_polIII_delta"/>
</dbReference>
<dbReference type="SUPFAM" id="SSF48019">
    <property type="entry name" value="post-AAA+ oligomerization domain-like"/>
    <property type="match status" value="1"/>
</dbReference>
<dbReference type="EC" id="2.7.7.7" evidence="1"/>
<keyword evidence="3" id="KW-0548">Nucleotidyltransferase</keyword>
<dbReference type="GO" id="GO:0009360">
    <property type="term" value="C:DNA polymerase III complex"/>
    <property type="evidence" value="ECO:0007669"/>
    <property type="project" value="TreeGrafter"/>
</dbReference>
<evidence type="ECO:0000259" key="8">
    <source>
        <dbReference type="Pfam" id="PF14840"/>
    </source>
</evidence>
<comment type="caution">
    <text evidence="9">The sequence shown here is derived from an EMBL/GenBank/DDBJ whole genome shotgun (WGS) entry which is preliminary data.</text>
</comment>
<dbReference type="Proteomes" id="UP000321548">
    <property type="component" value="Unassembled WGS sequence"/>
</dbReference>
<reference evidence="9 10" key="1">
    <citation type="submission" date="2019-06" db="EMBL/GenBank/DDBJ databases">
        <title>Quisquiliibacterium sp. nov., isolated from a maize field.</title>
        <authorList>
            <person name="Lin S.-Y."/>
            <person name="Tsai C.-F."/>
            <person name="Young C.-C."/>
        </authorList>
    </citation>
    <scope>NUCLEOTIDE SEQUENCE [LARGE SCALE GENOMIC DNA]</scope>
    <source>
        <strain evidence="9 10">CC-CFT501</strain>
    </source>
</reference>
<dbReference type="PANTHER" id="PTHR34388:SF1">
    <property type="entry name" value="DNA POLYMERASE III SUBUNIT DELTA"/>
    <property type="match status" value="1"/>
</dbReference>
<comment type="similarity">
    <text evidence="6">Belongs to the DNA polymerase HolA subunit family.</text>
</comment>